<proteinExistence type="predicted"/>
<evidence type="ECO:0000313" key="3">
    <source>
        <dbReference type="Proteomes" id="UP000230233"/>
    </source>
</evidence>
<evidence type="ECO:0000313" key="2">
    <source>
        <dbReference type="EMBL" id="PIC38322.1"/>
    </source>
</evidence>
<gene>
    <name evidence="2" type="primary">Cnig_chr_III.g10369</name>
    <name evidence="2" type="ORF">B9Z55_010369</name>
</gene>
<keyword evidence="1" id="KW-1133">Transmembrane helix</keyword>
<keyword evidence="1" id="KW-0812">Transmembrane</keyword>
<keyword evidence="3" id="KW-1185">Reference proteome</keyword>
<evidence type="ECO:0000256" key="1">
    <source>
        <dbReference type="SAM" id="Phobius"/>
    </source>
</evidence>
<sequence>MLSQSTHVPVHFPSYHRFLVIQLSFRSLFLSLRIFTFSVRKNSEKQTPSVTMDTYDFPDPYPVQIRARPQVPPKPPIDTVRYSMNNIKG</sequence>
<feature type="transmembrane region" description="Helical" evidence="1">
    <location>
        <begin position="15"/>
        <end position="35"/>
    </location>
</feature>
<dbReference type="EMBL" id="PDUG01000003">
    <property type="protein sequence ID" value="PIC38322.1"/>
    <property type="molecule type" value="Genomic_DNA"/>
</dbReference>
<dbReference type="Proteomes" id="UP000230233">
    <property type="component" value="Chromosome III"/>
</dbReference>
<dbReference type="AlphaFoldDB" id="A0A2G5UFJ5"/>
<comment type="caution">
    <text evidence="2">The sequence shown here is derived from an EMBL/GenBank/DDBJ whole genome shotgun (WGS) entry which is preliminary data.</text>
</comment>
<protein>
    <submittedName>
        <fullName evidence="2">Uncharacterized protein</fullName>
    </submittedName>
</protein>
<dbReference type="OrthoDB" id="5876322at2759"/>
<accession>A0A2G5UFJ5</accession>
<dbReference type="STRING" id="1611254.A0A2G5UFJ5"/>
<name>A0A2G5UFJ5_9PELO</name>
<organism evidence="2 3">
    <name type="scientific">Caenorhabditis nigoni</name>
    <dbReference type="NCBI Taxonomy" id="1611254"/>
    <lineage>
        <taxon>Eukaryota</taxon>
        <taxon>Metazoa</taxon>
        <taxon>Ecdysozoa</taxon>
        <taxon>Nematoda</taxon>
        <taxon>Chromadorea</taxon>
        <taxon>Rhabditida</taxon>
        <taxon>Rhabditina</taxon>
        <taxon>Rhabditomorpha</taxon>
        <taxon>Rhabditoidea</taxon>
        <taxon>Rhabditidae</taxon>
        <taxon>Peloderinae</taxon>
        <taxon>Caenorhabditis</taxon>
    </lineage>
</organism>
<keyword evidence="1" id="KW-0472">Membrane</keyword>
<reference evidence="3" key="1">
    <citation type="submission" date="2017-10" db="EMBL/GenBank/DDBJ databases">
        <title>Rapid genome shrinkage in a self-fertile nematode reveals novel sperm competition proteins.</title>
        <authorList>
            <person name="Yin D."/>
            <person name="Schwarz E.M."/>
            <person name="Thomas C.G."/>
            <person name="Felde R.L."/>
            <person name="Korf I.F."/>
            <person name="Cutter A.D."/>
            <person name="Schartner C.M."/>
            <person name="Ralston E.J."/>
            <person name="Meyer B.J."/>
            <person name="Haag E.S."/>
        </authorList>
    </citation>
    <scope>NUCLEOTIDE SEQUENCE [LARGE SCALE GENOMIC DNA]</scope>
    <source>
        <strain evidence="3">JU1422</strain>
    </source>
</reference>